<comment type="cofactor">
    <cofactor evidence="14">
        <name>Mg(2+)</name>
        <dbReference type="ChEBI" id="CHEBI:18420"/>
    </cofactor>
    <cofactor evidence="14">
        <name>Mn(2+)</name>
        <dbReference type="ChEBI" id="CHEBI:29035"/>
    </cofactor>
    <text evidence="14">Binds 2 divalent metal cations per subunit. Magnesium or manganese.</text>
</comment>
<evidence type="ECO:0000256" key="8">
    <source>
        <dbReference type="ARBA" id="ARBA00018836"/>
    </source>
</evidence>
<dbReference type="Pfam" id="PF00926">
    <property type="entry name" value="DHBP_synthase"/>
    <property type="match status" value="1"/>
</dbReference>
<evidence type="ECO:0000256" key="7">
    <source>
        <dbReference type="ARBA" id="ARBA00012153"/>
    </source>
</evidence>
<dbReference type="EMBL" id="AWFB01000067">
    <property type="protein sequence ID" value="RAN30986.1"/>
    <property type="molecule type" value="Genomic_DNA"/>
</dbReference>
<evidence type="ECO:0000256" key="3">
    <source>
        <dbReference type="ARBA" id="ARBA00002284"/>
    </source>
</evidence>
<dbReference type="NCBIfam" id="TIGR00506">
    <property type="entry name" value="ribB"/>
    <property type="match status" value="1"/>
</dbReference>
<evidence type="ECO:0000256" key="14">
    <source>
        <dbReference type="HAMAP-Rule" id="MF_00180"/>
    </source>
</evidence>
<dbReference type="EC" id="4.1.99.12" evidence="7 14"/>
<dbReference type="PANTHER" id="PTHR21327">
    <property type="entry name" value="GTP CYCLOHYDROLASE II-RELATED"/>
    <property type="match status" value="1"/>
</dbReference>
<keyword evidence="12 14" id="KW-0464">Manganese</keyword>
<dbReference type="InterPro" id="IPR036144">
    <property type="entry name" value="RibA-like_sf"/>
</dbReference>
<dbReference type="InterPro" id="IPR032677">
    <property type="entry name" value="GTP_cyclohydro_II"/>
</dbReference>
<feature type="binding site" evidence="14">
    <location>
        <position position="48"/>
    </location>
    <ligand>
        <name>D-ribulose 5-phosphate</name>
        <dbReference type="ChEBI" id="CHEBI:58121"/>
    </ligand>
</feature>
<feature type="site" description="Essential for catalytic activity" evidence="14">
    <location>
        <position position="142"/>
    </location>
</feature>
<dbReference type="GO" id="GO:0000287">
    <property type="term" value="F:magnesium ion binding"/>
    <property type="evidence" value="ECO:0007669"/>
    <property type="project" value="UniProtKB-UniRule"/>
</dbReference>
<evidence type="ECO:0000256" key="2">
    <source>
        <dbReference type="ARBA" id="ARBA00001936"/>
    </source>
</evidence>
<evidence type="ECO:0000256" key="11">
    <source>
        <dbReference type="ARBA" id="ARBA00022842"/>
    </source>
</evidence>
<dbReference type="InterPro" id="IPR000422">
    <property type="entry name" value="DHBP_synthase_RibB"/>
</dbReference>
<feature type="binding site" evidence="14">
    <location>
        <position position="44"/>
    </location>
    <ligand>
        <name>Mg(2+)</name>
        <dbReference type="ChEBI" id="CHEBI:18420"/>
        <label>2</label>
    </ligand>
</feature>
<reference evidence="16 17" key="1">
    <citation type="submission" date="2013-04" db="EMBL/GenBank/DDBJ databases">
        <title>Hyphomonas sp. T24B3 Genome Sequencing.</title>
        <authorList>
            <person name="Lai Q."/>
            <person name="Shao Z."/>
        </authorList>
    </citation>
    <scope>NUCLEOTIDE SEQUENCE [LARGE SCALE GENOMIC DNA]</scope>
    <source>
        <strain evidence="16 17">T24B3</strain>
    </source>
</reference>
<evidence type="ECO:0000256" key="6">
    <source>
        <dbReference type="ARBA" id="ARBA00008976"/>
    </source>
</evidence>
<feature type="domain" description="GTP cyclohydrolase II" evidence="15">
    <location>
        <begin position="224"/>
        <end position="376"/>
    </location>
</feature>
<comment type="pathway">
    <text evidence="4 14">Cofactor biosynthesis; riboflavin biosynthesis; 2-hydroxy-3-oxobutyl phosphate from D-ribulose 5-phosphate: step 1/1.</text>
</comment>
<dbReference type="GO" id="GO:0005829">
    <property type="term" value="C:cytosol"/>
    <property type="evidence" value="ECO:0007669"/>
    <property type="project" value="TreeGrafter"/>
</dbReference>
<feature type="binding site" evidence="14">
    <location>
        <position position="44"/>
    </location>
    <ligand>
        <name>Mg(2+)</name>
        <dbReference type="ChEBI" id="CHEBI:18420"/>
        <label>1</label>
    </ligand>
</feature>
<dbReference type="HAMAP" id="MF_00180">
    <property type="entry name" value="RibB"/>
    <property type="match status" value="1"/>
</dbReference>
<dbReference type="GO" id="GO:0030145">
    <property type="term" value="F:manganese ion binding"/>
    <property type="evidence" value="ECO:0007669"/>
    <property type="project" value="UniProtKB-UniRule"/>
</dbReference>
<keyword evidence="13 14" id="KW-0456">Lyase</keyword>
<evidence type="ECO:0000256" key="4">
    <source>
        <dbReference type="ARBA" id="ARBA00004904"/>
    </source>
</evidence>
<feature type="binding site" evidence="14">
    <location>
        <begin position="43"/>
        <end position="44"/>
    </location>
    <ligand>
        <name>D-ribulose 5-phosphate</name>
        <dbReference type="ChEBI" id="CHEBI:58121"/>
    </ligand>
</feature>
<dbReference type="Proteomes" id="UP000249123">
    <property type="component" value="Unassembled WGS sequence"/>
</dbReference>
<dbReference type="GO" id="GO:0009231">
    <property type="term" value="P:riboflavin biosynthetic process"/>
    <property type="evidence" value="ECO:0007669"/>
    <property type="project" value="UniProtKB-UniRule"/>
</dbReference>
<comment type="catalytic activity">
    <reaction evidence="1 14">
        <text>D-ribulose 5-phosphate = (2S)-2-hydroxy-3-oxobutyl phosphate + formate + H(+)</text>
        <dbReference type="Rhea" id="RHEA:18457"/>
        <dbReference type="ChEBI" id="CHEBI:15378"/>
        <dbReference type="ChEBI" id="CHEBI:15740"/>
        <dbReference type="ChEBI" id="CHEBI:58121"/>
        <dbReference type="ChEBI" id="CHEBI:58830"/>
        <dbReference type="EC" id="4.1.99.12"/>
    </reaction>
</comment>
<dbReference type="GO" id="GO:0008686">
    <property type="term" value="F:3,4-dihydroxy-2-butanone-4-phosphate synthase activity"/>
    <property type="evidence" value="ECO:0007669"/>
    <property type="project" value="UniProtKB-UniRule"/>
</dbReference>
<dbReference type="InterPro" id="IPR017945">
    <property type="entry name" value="DHBP_synth_RibB-like_a/b_dom"/>
</dbReference>
<comment type="function">
    <text evidence="3 14">Catalyzes the conversion of D-ribulose 5-phosphate to formate and 3,4-dihydroxy-2-butanone 4-phosphate.</text>
</comment>
<dbReference type="Gene3D" id="3.90.870.10">
    <property type="entry name" value="DHBP synthase"/>
    <property type="match status" value="1"/>
</dbReference>
<dbReference type="Pfam" id="PF00925">
    <property type="entry name" value="GTP_cyclohydro2"/>
    <property type="match status" value="1"/>
</dbReference>
<protein>
    <recommendedName>
        <fullName evidence="8 14">3,4-dihydroxy-2-butanone 4-phosphate synthase</fullName>
        <shortName evidence="14">DHBP synthase</shortName>
        <ecNumber evidence="7 14">4.1.99.12</ecNumber>
    </recommendedName>
</protein>
<keyword evidence="11 14" id="KW-0460">Magnesium</keyword>
<evidence type="ECO:0000256" key="12">
    <source>
        <dbReference type="ARBA" id="ARBA00023211"/>
    </source>
</evidence>
<evidence type="ECO:0000256" key="13">
    <source>
        <dbReference type="ARBA" id="ARBA00023239"/>
    </source>
</evidence>
<evidence type="ECO:0000256" key="1">
    <source>
        <dbReference type="ARBA" id="ARBA00000141"/>
    </source>
</evidence>
<sequence length="385" mass="42522">MRRKGDRHQIMSSEFHDAISSIDEIIEDARNGRMFILVDAEDRENEGDLIIPANFATPEHVNFMARHGRGLICLAMTQERAHTLNLDMMTRNNRESMGTAFTVSIEAKEGVTTGISAHDRAKTIAVAIDPTKDHDDIVSPGHVFPLVARDGGTLVRAGHTEAAVDISRMAGLFPAGVICEIMNEDGSMARLPELVSFAQLHNLKIGTIADLIAWRRQNDRFLERRVEATLTSAFGEGFKTVCFRNALDNSEHIAIVHGEITPDSTTLVRVHRTDILADVLGETGPRQGLVERAMRIIAEADEPGVVVFVNTMRPNIIAERLGLKTSAPVDPTAPLREYGVGAQMLRELGVRRMIYLSDTQPTRVAGLDGYGLTIEGWRRLNEETE</sequence>
<comment type="similarity">
    <text evidence="6">In the C-terminal section; belongs to the GTP cyclohydrolase II family.</text>
</comment>
<gene>
    <name evidence="14" type="primary">ribB</name>
    <name evidence="16" type="ORF">HY3_05145</name>
</gene>
<comment type="similarity">
    <text evidence="14">Belongs to the DHBP synthase family.</text>
</comment>
<keyword evidence="10 14" id="KW-0479">Metal-binding</keyword>
<organism evidence="16 17">
    <name type="scientific">Hyphomonas pacifica</name>
    <dbReference type="NCBI Taxonomy" id="1280941"/>
    <lineage>
        <taxon>Bacteria</taxon>
        <taxon>Pseudomonadati</taxon>
        <taxon>Pseudomonadota</taxon>
        <taxon>Alphaproteobacteria</taxon>
        <taxon>Hyphomonadales</taxon>
        <taxon>Hyphomonadaceae</taxon>
        <taxon>Hyphomonas</taxon>
    </lineage>
</organism>
<comment type="cofactor">
    <cofactor evidence="2">
        <name>Mn(2+)</name>
        <dbReference type="ChEBI" id="CHEBI:29035"/>
    </cofactor>
</comment>
<evidence type="ECO:0000256" key="10">
    <source>
        <dbReference type="ARBA" id="ARBA00022723"/>
    </source>
</evidence>
<dbReference type="SUPFAM" id="SSF55821">
    <property type="entry name" value="YrdC/RibB"/>
    <property type="match status" value="1"/>
</dbReference>
<evidence type="ECO:0000256" key="5">
    <source>
        <dbReference type="ARBA" id="ARBA00005520"/>
    </source>
</evidence>
<accession>A0A8B2PK43</accession>
<dbReference type="Gene3D" id="3.40.50.10990">
    <property type="entry name" value="GTP cyclohydrolase II"/>
    <property type="match status" value="1"/>
</dbReference>
<dbReference type="AlphaFoldDB" id="A0A8B2PK43"/>
<keyword evidence="17" id="KW-1185">Reference proteome</keyword>
<dbReference type="SUPFAM" id="SSF142695">
    <property type="entry name" value="RibA-like"/>
    <property type="match status" value="1"/>
</dbReference>
<evidence type="ECO:0000313" key="17">
    <source>
        <dbReference type="Proteomes" id="UP000249123"/>
    </source>
</evidence>
<name>A0A8B2PK43_9PROT</name>
<comment type="subunit">
    <text evidence="14">Homodimer.</text>
</comment>
<evidence type="ECO:0000313" key="16">
    <source>
        <dbReference type="EMBL" id="RAN30986.1"/>
    </source>
</evidence>
<feature type="binding site" evidence="14">
    <location>
        <begin position="156"/>
        <end position="160"/>
    </location>
    <ligand>
        <name>D-ribulose 5-phosphate</name>
        <dbReference type="ChEBI" id="CHEBI:58121"/>
    </ligand>
</feature>
<comment type="caution">
    <text evidence="16">The sequence shown here is derived from an EMBL/GenBank/DDBJ whole genome shotgun (WGS) entry which is preliminary data.</text>
</comment>
<feature type="site" description="Essential for catalytic activity" evidence="14">
    <location>
        <position position="180"/>
    </location>
</feature>
<feature type="binding site" evidence="14">
    <location>
        <position position="159"/>
    </location>
    <ligand>
        <name>Mg(2+)</name>
        <dbReference type="ChEBI" id="CHEBI:18420"/>
        <label>2</label>
    </ligand>
</feature>
<evidence type="ECO:0000259" key="15">
    <source>
        <dbReference type="Pfam" id="PF00925"/>
    </source>
</evidence>
<dbReference type="FunFam" id="3.90.870.10:FF:000001">
    <property type="entry name" value="Riboflavin biosynthesis protein RibBA"/>
    <property type="match status" value="1"/>
</dbReference>
<dbReference type="UniPathway" id="UPA00275">
    <property type="reaction ID" value="UER00399"/>
</dbReference>
<keyword evidence="9 14" id="KW-0686">Riboflavin biosynthesis</keyword>
<dbReference type="PIRSF" id="PIRSF001259">
    <property type="entry name" value="RibA"/>
    <property type="match status" value="1"/>
</dbReference>
<dbReference type="GO" id="GO:0003935">
    <property type="term" value="F:GTP cyclohydrolase II activity"/>
    <property type="evidence" value="ECO:0007669"/>
    <property type="project" value="TreeGrafter"/>
</dbReference>
<comment type="similarity">
    <text evidence="5">In the N-terminal section; belongs to the DHBP synthase family.</text>
</comment>
<proteinExistence type="inferred from homology"/>
<evidence type="ECO:0000256" key="9">
    <source>
        <dbReference type="ARBA" id="ARBA00022619"/>
    </source>
</evidence>
<dbReference type="PANTHER" id="PTHR21327:SF34">
    <property type="entry name" value="3,4-DIHYDROXY-2-BUTANONE 4-PHOSPHATE SYNTHASE"/>
    <property type="match status" value="1"/>
</dbReference>